<gene>
    <name evidence="1" type="ORF">C2845_PM05G04050</name>
</gene>
<reference evidence="2" key="1">
    <citation type="journal article" date="2019" name="Nat. Commun.">
        <title>The genome of broomcorn millet.</title>
        <authorList>
            <person name="Zou C."/>
            <person name="Miki D."/>
            <person name="Li D."/>
            <person name="Tang Q."/>
            <person name="Xiao L."/>
            <person name="Rajput S."/>
            <person name="Deng P."/>
            <person name="Jia W."/>
            <person name="Huang R."/>
            <person name="Zhang M."/>
            <person name="Sun Y."/>
            <person name="Hu J."/>
            <person name="Fu X."/>
            <person name="Schnable P.S."/>
            <person name="Li F."/>
            <person name="Zhang H."/>
            <person name="Feng B."/>
            <person name="Zhu X."/>
            <person name="Liu R."/>
            <person name="Schnable J.C."/>
            <person name="Zhu J.-K."/>
            <person name="Zhang H."/>
        </authorList>
    </citation>
    <scope>NUCLEOTIDE SEQUENCE [LARGE SCALE GENOMIC DNA]</scope>
</reference>
<keyword evidence="2" id="KW-1185">Reference proteome</keyword>
<dbReference type="Proteomes" id="UP000275267">
    <property type="component" value="Unassembled WGS sequence"/>
</dbReference>
<evidence type="ECO:0000313" key="2">
    <source>
        <dbReference type="Proteomes" id="UP000275267"/>
    </source>
</evidence>
<evidence type="ECO:0000313" key="1">
    <source>
        <dbReference type="EMBL" id="RLN28845.1"/>
    </source>
</evidence>
<dbReference type="AlphaFoldDB" id="A0A3L6SZA1"/>
<protein>
    <submittedName>
        <fullName evidence="1">Uncharacterized protein</fullName>
    </submittedName>
</protein>
<dbReference type="EMBL" id="PQIB02000003">
    <property type="protein sequence ID" value="RLN28845.1"/>
    <property type="molecule type" value="Genomic_DNA"/>
</dbReference>
<accession>A0A3L6SZA1</accession>
<proteinExistence type="predicted"/>
<name>A0A3L6SZA1_PANMI</name>
<organism evidence="1 2">
    <name type="scientific">Panicum miliaceum</name>
    <name type="common">Proso millet</name>
    <name type="synonym">Broomcorn millet</name>
    <dbReference type="NCBI Taxonomy" id="4540"/>
    <lineage>
        <taxon>Eukaryota</taxon>
        <taxon>Viridiplantae</taxon>
        <taxon>Streptophyta</taxon>
        <taxon>Embryophyta</taxon>
        <taxon>Tracheophyta</taxon>
        <taxon>Spermatophyta</taxon>
        <taxon>Magnoliopsida</taxon>
        <taxon>Liliopsida</taxon>
        <taxon>Poales</taxon>
        <taxon>Poaceae</taxon>
        <taxon>PACMAD clade</taxon>
        <taxon>Panicoideae</taxon>
        <taxon>Panicodae</taxon>
        <taxon>Paniceae</taxon>
        <taxon>Panicinae</taxon>
        <taxon>Panicum</taxon>
        <taxon>Panicum sect. Panicum</taxon>
    </lineage>
</organism>
<sequence>MVMAGARVSLAEPGRVVCSLRVRAALTVRVCPHSLCTPLRRAFEPWSDSLCCSLFMGRVRRTRRGGGTPG</sequence>
<comment type="caution">
    <text evidence="1">The sequence shown here is derived from an EMBL/GenBank/DDBJ whole genome shotgun (WGS) entry which is preliminary data.</text>
</comment>